<evidence type="ECO:0000313" key="3">
    <source>
        <dbReference type="EMBL" id="MDY0395610.1"/>
    </source>
</evidence>
<dbReference type="PANTHER" id="PTHR33308:SF9">
    <property type="entry name" value="PEPTIDOGLYCAN HYDROLASE FLGJ"/>
    <property type="match status" value="1"/>
</dbReference>
<proteinExistence type="predicted"/>
<protein>
    <submittedName>
        <fullName evidence="3">Glucosaminidase domain-containing protein</fullName>
    </submittedName>
</protein>
<sequence length="281" mass="30880">MAAPFFSETGKEKGTAYQYFEILPLNTETSYTAEQLNQYIKSHIPETYQNKMNGSGPLATLGDSFIAAQNQYGVNALYLLAHAIHESAWGSSAIAQTKYNLFGFGAVDSDPYNGAKKFNSYQDGINYVAQYVAHQYQNPKGSYYHGAMLGNKAAGMNAKYASDPLWGQQIAGYMYRIDKALGKKDFGRYTSGSYKLAVSTVDAPLNVRTQPSASDSKDISYHLPSSGAAMIVSGQVSNRDGTWYKIFSDQSNFLDRETAYIYHNGPRGTLSEIVNVAGEKQ</sequence>
<comment type="caution">
    <text evidence="3">The sequence shown here is derived from an EMBL/GenBank/DDBJ whole genome shotgun (WGS) entry which is preliminary data.</text>
</comment>
<keyword evidence="1" id="KW-0378">Hydrolase</keyword>
<gene>
    <name evidence="3" type="ORF">RWE15_15750</name>
</gene>
<organism evidence="3 4">
    <name type="scientific">Tigheibacillus halophilus</name>
    <dbReference type="NCBI Taxonomy" id="361280"/>
    <lineage>
        <taxon>Bacteria</taxon>
        <taxon>Bacillati</taxon>
        <taxon>Bacillota</taxon>
        <taxon>Bacilli</taxon>
        <taxon>Bacillales</taxon>
        <taxon>Bacillaceae</taxon>
        <taxon>Tigheibacillus</taxon>
    </lineage>
</organism>
<accession>A0ABU5C8Q4</accession>
<reference evidence="3 4" key="1">
    <citation type="submission" date="2023-10" db="EMBL/GenBank/DDBJ databases">
        <title>Virgibacillus halophilus 5B73C genome.</title>
        <authorList>
            <person name="Miliotis G."/>
            <person name="Sengupta P."/>
            <person name="Hameed A."/>
            <person name="Chuvochina M."/>
            <person name="Mcdonagh F."/>
            <person name="Simpson A.C."/>
            <person name="Singh N.K."/>
            <person name="Rekha P.D."/>
            <person name="Raman K."/>
            <person name="Hugenholtz P."/>
            <person name="Venkateswaran K."/>
        </authorList>
    </citation>
    <scope>NUCLEOTIDE SEQUENCE [LARGE SCALE GENOMIC DNA]</scope>
    <source>
        <strain evidence="3 4">5B73C</strain>
    </source>
</reference>
<name>A0ABU5C8Q4_9BACI</name>
<feature type="domain" description="Mannosyl-glycoprotein endo-beta-N-acetylglucosamidase-like" evidence="2">
    <location>
        <begin position="51"/>
        <end position="185"/>
    </location>
</feature>
<dbReference type="SMART" id="SM00047">
    <property type="entry name" value="LYZ2"/>
    <property type="match status" value="1"/>
</dbReference>
<dbReference type="Proteomes" id="UP001281447">
    <property type="component" value="Unassembled WGS sequence"/>
</dbReference>
<dbReference type="InterPro" id="IPR051056">
    <property type="entry name" value="Glycosyl_Hydrolase_73"/>
</dbReference>
<evidence type="ECO:0000259" key="2">
    <source>
        <dbReference type="SMART" id="SM00047"/>
    </source>
</evidence>
<keyword evidence="4" id="KW-1185">Reference proteome</keyword>
<dbReference type="EMBL" id="JAWDIP010000003">
    <property type="protein sequence ID" value="MDY0395610.1"/>
    <property type="molecule type" value="Genomic_DNA"/>
</dbReference>
<evidence type="ECO:0000313" key="4">
    <source>
        <dbReference type="Proteomes" id="UP001281447"/>
    </source>
</evidence>
<dbReference type="Gene3D" id="1.10.530.10">
    <property type="match status" value="1"/>
</dbReference>
<evidence type="ECO:0000256" key="1">
    <source>
        <dbReference type="ARBA" id="ARBA00022801"/>
    </source>
</evidence>
<dbReference type="Pfam" id="PF01832">
    <property type="entry name" value="Glucosaminidase"/>
    <property type="match status" value="1"/>
</dbReference>
<dbReference type="InterPro" id="IPR002901">
    <property type="entry name" value="MGlyc_endo_b_GlcNAc-like_dom"/>
</dbReference>
<dbReference type="PANTHER" id="PTHR33308">
    <property type="entry name" value="PEPTIDOGLYCAN HYDROLASE FLGJ"/>
    <property type="match status" value="1"/>
</dbReference>